<keyword evidence="5 10" id="KW-0812">Transmembrane</keyword>
<keyword evidence="6" id="KW-0677">Repeat</keyword>
<dbReference type="InterPro" id="IPR051502">
    <property type="entry name" value="RLP_Defense_Trigger"/>
</dbReference>
<keyword evidence="9" id="KW-0325">Glycoprotein</keyword>
<keyword evidence="3" id="KW-1003">Cell membrane</keyword>
<dbReference type="AlphaFoldDB" id="A0AAV0HVA7"/>
<dbReference type="Pfam" id="PF00560">
    <property type="entry name" value="LRR_1"/>
    <property type="match status" value="3"/>
</dbReference>
<keyword evidence="12" id="KW-1185">Reference proteome</keyword>
<sequence length="564" mass="63786">MIPKNRFRIPLSLAPFFNHSRLKLFFGAGNKELYGDKNEHYETSQRDNPPLFLLNYLTLSSGSDDHHGGYFGSFPKFLYYQTNLQVVDISNVKMKGGVGFPWWLVSNNTNLKSLNLQNCSLSGSIQLPIHHQDHRQKGLEFLDISDNEVYGSIPPHICAFLPNITYLYLSNNQLSGKIPKQLSNCSLLMWLDARNNTLSGEIPRRIWNMPRIGVVDLSSNSFSGTLPPDFISPYMQGVYLSRNKLGGSLSGGSDNHHGISVLDLGHNRFTGTFPTWIVEMPRLTHLLLNDNELQGEILPPLCLGQLKLIDDSHNQFFGRLSSALTSNNVRCNTSKKDEVYFIDDLEFTTKSNRIIYKGEPLILMSGLDFSNNHFFGEIPPQIGHLDTIKVLNLSYNMLTGPIPPTFSGLISIETLDISHNNLSGVILTQLTALNYLSSFSVAYNNLSGKCPKRVGQFGTFDEDSYRGNPHLMNCTLLQSTPKPYVTQTPTDDEYGGYIDIESFYTSSGVSFVLVLLTITSVLYINPYWRQVWFYYVRVTTTTCYYFVVDHLPVSTRYKVWEPHV</sequence>
<evidence type="ECO:0000256" key="6">
    <source>
        <dbReference type="ARBA" id="ARBA00022737"/>
    </source>
</evidence>
<evidence type="ECO:0000313" key="12">
    <source>
        <dbReference type="Proteomes" id="UP001154282"/>
    </source>
</evidence>
<evidence type="ECO:0000256" key="3">
    <source>
        <dbReference type="ARBA" id="ARBA00022475"/>
    </source>
</evidence>
<organism evidence="11 12">
    <name type="scientific">Linum tenue</name>
    <dbReference type="NCBI Taxonomy" id="586396"/>
    <lineage>
        <taxon>Eukaryota</taxon>
        <taxon>Viridiplantae</taxon>
        <taxon>Streptophyta</taxon>
        <taxon>Embryophyta</taxon>
        <taxon>Tracheophyta</taxon>
        <taxon>Spermatophyta</taxon>
        <taxon>Magnoliopsida</taxon>
        <taxon>eudicotyledons</taxon>
        <taxon>Gunneridae</taxon>
        <taxon>Pentapetalae</taxon>
        <taxon>rosids</taxon>
        <taxon>fabids</taxon>
        <taxon>Malpighiales</taxon>
        <taxon>Linaceae</taxon>
        <taxon>Linum</taxon>
    </lineage>
</organism>
<keyword evidence="7 10" id="KW-1133">Transmembrane helix</keyword>
<dbReference type="InterPro" id="IPR032675">
    <property type="entry name" value="LRR_dom_sf"/>
</dbReference>
<dbReference type="SUPFAM" id="SSF52058">
    <property type="entry name" value="L domain-like"/>
    <property type="match status" value="1"/>
</dbReference>
<accession>A0AAV0HVA7</accession>
<dbReference type="PANTHER" id="PTHR48062">
    <property type="entry name" value="RECEPTOR-LIKE PROTEIN 14"/>
    <property type="match status" value="1"/>
</dbReference>
<evidence type="ECO:0000313" key="11">
    <source>
        <dbReference type="EMBL" id="CAI0388878.1"/>
    </source>
</evidence>
<dbReference type="Proteomes" id="UP001154282">
    <property type="component" value="Unassembled WGS sequence"/>
</dbReference>
<dbReference type="InterPro" id="IPR001611">
    <property type="entry name" value="Leu-rich_rpt"/>
</dbReference>
<evidence type="ECO:0000256" key="4">
    <source>
        <dbReference type="ARBA" id="ARBA00022614"/>
    </source>
</evidence>
<evidence type="ECO:0000256" key="8">
    <source>
        <dbReference type="ARBA" id="ARBA00023136"/>
    </source>
</evidence>
<keyword evidence="8 10" id="KW-0472">Membrane</keyword>
<evidence type="ECO:0000256" key="7">
    <source>
        <dbReference type="ARBA" id="ARBA00022989"/>
    </source>
</evidence>
<name>A0AAV0HVA7_9ROSI</name>
<evidence type="ECO:0000256" key="1">
    <source>
        <dbReference type="ARBA" id="ARBA00004236"/>
    </source>
</evidence>
<feature type="transmembrane region" description="Helical" evidence="10">
    <location>
        <begin position="531"/>
        <end position="548"/>
    </location>
</feature>
<evidence type="ECO:0000256" key="2">
    <source>
        <dbReference type="ARBA" id="ARBA00009592"/>
    </source>
</evidence>
<evidence type="ECO:0000256" key="5">
    <source>
        <dbReference type="ARBA" id="ARBA00022692"/>
    </source>
</evidence>
<protein>
    <submittedName>
        <fullName evidence="11">Uncharacterized protein</fullName>
    </submittedName>
</protein>
<dbReference type="Pfam" id="PF13855">
    <property type="entry name" value="LRR_8"/>
    <property type="match status" value="2"/>
</dbReference>
<dbReference type="GO" id="GO:0005886">
    <property type="term" value="C:plasma membrane"/>
    <property type="evidence" value="ECO:0007669"/>
    <property type="project" value="UniProtKB-SubCell"/>
</dbReference>
<dbReference type="FunFam" id="3.80.10.10:FF:000213">
    <property type="entry name" value="Tyrosine-sulfated glycopeptide receptor 1"/>
    <property type="match status" value="1"/>
</dbReference>
<evidence type="ECO:0000256" key="10">
    <source>
        <dbReference type="SAM" id="Phobius"/>
    </source>
</evidence>
<evidence type="ECO:0000256" key="9">
    <source>
        <dbReference type="ARBA" id="ARBA00023180"/>
    </source>
</evidence>
<dbReference type="PANTHER" id="PTHR48062:SF21">
    <property type="entry name" value="RECEPTOR-LIKE PROTEIN 12"/>
    <property type="match status" value="1"/>
</dbReference>
<dbReference type="Gene3D" id="3.80.10.10">
    <property type="entry name" value="Ribonuclease Inhibitor"/>
    <property type="match status" value="1"/>
</dbReference>
<reference evidence="11" key="1">
    <citation type="submission" date="2022-08" db="EMBL/GenBank/DDBJ databases">
        <authorList>
            <person name="Gutierrez-Valencia J."/>
        </authorList>
    </citation>
    <scope>NUCLEOTIDE SEQUENCE</scope>
</reference>
<proteinExistence type="inferred from homology"/>
<comment type="caution">
    <text evidence="11">The sequence shown here is derived from an EMBL/GenBank/DDBJ whole genome shotgun (WGS) entry which is preliminary data.</text>
</comment>
<gene>
    <name evidence="11" type="ORF">LITE_LOCUS6011</name>
</gene>
<feature type="transmembrane region" description="Helical" evidence="10">
    <location>
        <begin position="503"/>
        <end position="524"/>
    </location>
</feature>
<keyword evidence="4" id="KW-0433">Leucine-rich repeat</keyword>
<comment type="similarity">
    <text evidence="2">Belongs to the RLP family.</text>
</comment>
<dbReference type="EMBL" id="CAMGYJ010000003">
    <property type="protein sequence ID" value="CAI0388878.1"/>
    <property type="molecule type" value="Genomic_DNA"/>
</dbReference>
<comment type="subcellular location">
    <subcellularLocation>
        <location evidence="1">Cell membrane</location>
    </subcellularLocation>
</comment>